<sequence>KARKKKEAAGVPRTEKEGDGEEDGKAGRRTPMPQCHVESYLSLPPFPLPAGEEERGREERGLRPRLPAATNVHEGLLAAADWAIGIAIKMPDGTDGTDGGPSGRCGATVSHRAAGGPDLTYLRATEPPHPQDLSESDGWKIATSRRHGNPILHGQTLYLGGEEGPNGRIYCVPGHASRVLCVDTATDDVYPVGPVFDGDNCVLGGRVQVAPGDHGGGRHLRPPVPRRHGAEDRHDDRRSGDAQDPVRGVLRR</sequence>
<feature type="region of interest" description="Disordered" evidence="1">
    <location>
        <begin position="209"/>
        <end position="252"/>
    </location>
</feature>
<keyword evidence="3" id="KW-1185">Reference proteome</keyword>
<comment type="caution">
    <text evidence="2">The sequence shown here is derived from an EMBL/GenBank/DDBJ whole genome shotgun (WGS) entry which is preliminary data.</text>
</comment>
<dbReference type="AlphaFoldDB" id="K0T190"/>
<name>K0T190_THAOC</name>
<feature type="compositionally biased region" description="Basic and acidic residues" evidence="1">
    <location>
        <begin position="52"/>
        <end position="62"/>
    </location>
</feature>
<feature type="non-terminal residue" evidence="2">
    <location>
        <position position="1"/>
    </location>
</feature>
<evidence type="ECO:0000256" key="1">
    <source>
        <dbReference type="SAM" id="MobiDB-lite"/>
    </source>
</evidence>
<dbReference type="OrthoDB" id="10260017at2759"/>
<feature type="region of interest" description="Disordered" evidence="1">
    <location>
        <begin position="1"/>
        <end position="66"/>
    </location>
</feature>
<dbReference type="Proteomes" id="UP000266841">
    <property type="component" value="Unassembled WGS sequence"/>
</dbReference>
<accession>K0T190</accession>
<protein>
    <submittedName>
        <fullName evidence="2">Uncharacterized protein</fullName>
    </submittedName>
</protein>
<reference evidence="2 3" key="1">
    <citation type="journal article" date="2012" name="Genome Biol.">
        <title>Genome and low-iron response of an oceanic diatom adapted to chronic iron limitation.</title>
        <authorList>
            <person name="Lommer M."/>
            <person name="Specht M."/>
            <person name="Roy A.S."/>
            <person name="Kraemer L."/>
            <person name="Andreson R."/>
            <person name="Gutowska M.A."/>
            <person name="Wolf J."/>
            <person name="Bergner S.V."/>
            <person name="Schilhabel M.B."/>
            <person name="Klostermeier U.C."/>
            <person name="Beiko R.G."/>
            <person name="Rosenstiel P."/>
            <person name="Hippler M."/>
            <person name="Laroche J."/>
        </authorList>
    </citation>
    <scope>NUCLEOTIDE SEQUENCE [LARGE SCALE GENOMIC DNA]</scope>
    <source>
        <strain evidence="2 3">CCMP1005</strain>
    </source>
</reference>
<proteinExistence type="predicted"/>
<gene>
    <name evidence="2" type="ORF">THAOC_11978</name>
</gene>
<feature type="compositionally biased region" description="Basic residues" evidence="1">
    <location>
        <begin position="217"/>
        <end position="227"/>
    </location>
</feature>
<evidence type="ECO:0000313" key="2">
    <source>
        <dbReference type="EMBL" id="EJK67036.1"/>
    </source>
</evidence>
<evidence type="ECO:0000313" key="3">
    <source>
        <dbReference type="Proteomes" id="UP000266841"/>
    </source>
</evidence>
<organism evidence="2 3">
    <name type="scientific">Thalassiosira oceanica</name>
    <name type="common">Marine diatom</name>
    <dbReference type="NCBI Taxonomy" id="159749"/>
    <lineage>
        <taxon>Eukaryota</taxon>
        <taxon>Sar</taxon>
        <taxon>Stramenopiles</taxon>
        <taxon>Ochrophyta</taxon>
        <taxon>Bacillariophyta</taxon>
        <taxon>Coscinodiscophyceae</taxon>
        <taxon>Thalassiosirophycidae</taxon>
        <taxon>Thalassiosirales</taxon>
        <taxon>Thalassiosiraceae</taxon>
        <taxon>Thalassiosira</taxon>
    </lineage>
</organism>
<feature type="compositionally biased region" description="Basic and acidic residues" evidence="1">
    <location>
        <begin position="228"/>
        <end position="241"/>
    </location>
</feature>
<dbReference type="EMBL" id="AGNL01013757">
    <property type="protein sequence ID" value="EJK67036.1"/>
    <property type="molecule type" value="Genomic_DNA"/>
</dbReference>